<dbReference type="EMBL" id="LCWF01000198">
    <property type="protein sequence ID" value="KKY14996.1"/>
    <property type="molecule type" value="Genomic_DNA"/>
</dbReference>
<dbReference type="GO" id="GO:0005634">
    <property type="term" value="C:nucleus"/>
    <property type="evidence" value="ECO:0007669"/>
    <property type="project" value="TreeGrafter"/>
</dbReference>
<keyword evidence="6" id="KW-0418">Kinase</keyword>
<dbReference type="InterPro" id="IPR037256">
    <property type="entry name" value="ASC_dom_sf"/>
</dbReference>
<dbReference type="GO" id="GO:0031588">
    <property type="term" value="C:nucleotide-activated protein kinase complex"/>
    <property type="evidence" value="ECO:0007669"/>
    <property type="project" value="TreeGrafter"/>
</dbReference>
<dbReference type="InterPro" id="IPR013783">
    <property type="entry name" value="Ig-like_fold"/>
</dbReference>
<dbReference type="Proteomes" id="UP000053317">
    <property type="component" value="Unassembled WGS sequence"/>
</dbReference>
<name>A0A0G2DXZ6_PHACM</name>
<dbReference type="SUPFAM" id="SSF160219">
    <property type="entry name" value="AMPKBI-like"/>
    <property type="match status" value="1"/>
</dbReference>
<keyword evidence="3" id="KW-0963">Cytoplasm</keyword>
<dbReference type="Gene3D" id="6.20.250.60">
    <property type="match status" value="1"/>
</dbReference>
<reference evidence="6 7" key="2">
    <citation type="submission" date="2015-05" db="EMBL/GenBank/DDBJ databases">
        <authorList>
            <person name="Morales-Cruz A."/>
            <person name="Amrine K.C."/>
            <person name="Cantu D."/>
        </authorList>
    </citation>
    <scope>NUCLEOTIDE SEQUENCE [LARGE SCALE GENOMIC DNA]</scope>
    <source>
        <strain evidence="6">UCRPC4</strain>
    </source>
</reference>
<keyword evidence="7" id="KW-1185">Reference proteome</keyword>
<dbReference type="InterPro" id="IPR050827">
    <property type="entry name" value="CRP1_MDG1_kinase"/>
</dbReference>
<dbReference type="InterPro" id="IPR006828">
    <property type="entry name" value="ASC_dom"/>
</dbReference>
<evidence type="ECO:0000313" key="7">
    <source>
        <dbReference type="Proteomes" id="UP000053317"/>
    </source>
</evidence>
<comment type="similarity">
    <text evidence="2">Belongs to the 5'-AMP-activated protein kinase beta subunit family.</text>
</comment>
<dbReference type="OrthoDB" id="531008at2759"/>
<comment type="caution">
    <text evidence="6">The sequence shown here is derived from an EMBL/GenBank/DDBJ whole genome shotgun (WGS) entry which is preliminary data.</text>
</comment>
<keyword evidence="6" id="KW-0808">Transferase</keyword>
<feature type="compositionally biased region" description="Basic and acidic residues" evidence="4">
    <location>
        <begin position="261"/>
        <end position="272"/>
    </location>
</feature>
<dbReference type="GO" id="GO:0007165">
    <property type="term" value="P:signal transduction"/>
    <property type="evidence" value="ECO:0007669"/>
    <property type="project" value="UniProtKB-ARBA"/>
</dbReference>
<dbReference type="FunFam" id="2.60.40.10:FF:000562">
    <property type="entry name" value="Snf1 kinase complex beta-subunit Gal83"/>
    <property type="match status" value="1"/>
</dbReference>
<dbReference type="CDD" id="cd02859">
    <property type="entry name" value="E_set_AMPKbeta_like_N"/>
    <property type="match status" value="1"/>
</dbReference>
<evidence type="ECO:0000256" key="1">
    <source>
        <dbReference type="ARBA" id="ARBA00004496"/>
    </source>
</evidence>
<feature type="compositionally biased region" description="Basic and acidic residues" evidence="4">
    <location>
        <begin position="356"/>
        <end position="386"/>
    </location>
</feature>
<accession>A0A0G2DXZ6</accession>
<feature type="region of interest" description="Disordered" evidence="4">
    <location>
        <begin position="356"/>
        <end position="422"/>
    </location>
</feature>
<comment type="subcellular location">
    <subcellularLocation>
        <location evidence="1">Cytoplasm</location>
    </subcellularLocation>
</comment>
<dbReference type="PANTHER" id="PTHR10343">
    <property type="entry name" value="5'-AMP-ACTIVATED PROTEIN KINASE , BETA SUBUNIT"/>
    <property type="match status" value="1"/>
</dbReference>
<feature type="compositionally biased region" description="Basic and acidic residues" evidence="4">
    <location>
        <begin position="10"/>
        <end position="21"/>
    </location>
</feature>
<proteinExistence type="inferred from homology"/>
<organism evidence="6 7">
    <name type="scientific">Phaeomoniella chlamydospora</name>
    <name type="common">Phaeoacremonium chlamydosporum</name>
    <dbReference type="NCBI Taxonomy" id="158046"/>
    <lineage>
        <taxon>Eukaryota</taxon>
        <taxon>Fungi</taxon>
        <taxon>Dikarya</taxon>
        <taxon>Ascomycota</taxon>
        <taxon>Pezizomycotina</taxon>
        <taxon>Eurotiomycetes</taxon>
        <taxon>Chaetothyriomycetidae</taxon>
        <taxon>Phaeomoniellales</taxon>
        <taxon>Phaeomoniellaceae</taxon>
        <taxon>Phaeomoniella</taxon>
    </lineage>
</organism>
<evidence type="ECO:0000259" key="5">
    <source>
        <dbReference type="SMART" id="SM01010"/>
    </source>
</evidence>
<dbReference type="Pfam" id="PF04739">
    <property type="entry name" value="AMPKBI"/>
    <property type="match status" value="1"/>
</dbReference>
<reference evidence="6 7" key="1">
    <citation type="submission" date="2015-05" db="EMBL/GenBank/DDBJ databases">
        <title>Distinctive expansion of gene families associated with plant cell wall degradation and secondary metabolism in the genomes of grapevine trunk pathogens.</title>
        <authorList>
            <person name="Lawrence D.P."/>
            <person name="Travadon R."/>
            <person name="Rolshausen P.E."/>
            <person name="Baumgartner K."/>
        </authorList>
    </citation>
    <scope>NUCLEOTIDE SEQUENCE [LARGE SCALE GENOMIC DNA]</scope>
    <source>
        <strain evidence="6">UCRPC4</strain>
    </source>
</reference>
<dbReference type="InterPro" id="IPR014756">
    <property type="entry name" value="Ig_E-set"/>
</dbReference>
<dbReference type="InterPro" id="IPR032640">
    <property type="entry name" value="AMPK1_CBM"/>
</dbReference>
<evidence type="ECO:0000313" key="6">
    <source>
        <dbReference type="EMBL" id="KKY14996.1"/>
    </source>
</evidence>
<feature type="region of interest" description="Disordered" evidence="4">
    <location>
        <begin position="204"/>
        <end position="281"/>
    </location>
</feature>
<feature type="region of interest" description="Disordered" evidence="4">
    <location>
        <begin position="1"/>
        <end position="26"/>
    </location>
</feature>
<evidence type="ECO:0000256" key="3">
    <source>
        <dbReference type="ARBA" id="ARBA00022490"/>
    </source>
</evidence>
<sequence length="422" mass="47244">MNVPGSAEKTVSKESGGHRPESPVPNYLAEYAKLQRPPRLPLPIAEVDHAPGSPLTEPVMPGAEDVSIFDDDDADLPRKSSMLSSTTVEDEDIGDELSSFSIDANIAVKVVPIVVEWKQPGDKVYVTGTFANWAKKYKLHRNKDGRGMSVALQLPPGTHHVKFIVDGEMKNSDHLPTAVDFNNVLVNYIEVSADDINRMRQDHTRFSPETPRPGVGQHEKQRPESPDYGEDGGPESRRRSLDEEEVLDSDYRQLVPQALVDIDRESDSEERNTAATILSEGQGPPTLPLFLGKSILNGVLPMKDDASVLTLPNHTVLNHLATSSIKNGVLATSVTTRYKKKYVTTIMYKPTGLEEKQKVRDEQLQQQREQREQQRKKSQSQEKPDQLQEIVEQQPQEPLQATEETEAEQQHKQDEQRPSEQV</sequence>
<dbReference type="SMART" id="SM01010">
    <property type="entry name" value="AMPKBI"/>
    <property type="match status" value="1"/>
</dbReference>
<dbReference type="AlphaFoldDB" id="A0A0G2DXZ6"/>
<dbReference type="Gene3D" id="2.60.40.10">
    <property type="entry name" value="Immunoglobulins"/>
    <property type="match status" value="1"/>
</dbReference>
<evidence type="ECO:0000256" key="2">
    <source>
        <dbReference type="ARBA" id="ARBA00010926"/>
    </source>
</evidence>
<evidence type="ECO:0000256" key="4">
    <source>
        <dbReference type="SAM" id="MobiDB-lite"/>
    </source>
</evidence>
<dbReference type="Pfam" id="PF16561">
    <property type="entry name" value="AMPK1_CBM"/>
    <property type="match status" value="1"/>
</dbReference>
<feature type="compositionally biased region" description="Low complexity" evidence="4">
    <location>
        <begin position="392"/>
        <end position="402"/>
    </location>
</feature>
<dbReference type="SUPFAM" id="SSF81296">
    <property type="entry name" value="E set domains"/>
    <property type="match status" value="1"/>
</dbReference>
<dbReference type="GO" id="GO:0019901">
    <property type="term" value="F:protein kinase binding"/>
    <property type="evidence" value="ECO:0007669"/>
    <property type="project" value="TreeGrafter"/>
</dbReference>
<feature type="domain" description="Association with the SNF1 complex (ASC)" evidence="5">
    <location>
        <begin position="244"/>
        <end position="351"/>
    </location>
</feature>
<dbReference type="PANTHER" id="PTHR10343:SF84">
    <property type="entry name" value="5'-AMP-ACTIVATED PROTEIN KINASE SUBUNIT BETA-1"/>
    <property type="match status" value="1"/>
</dbReference>
<feature type="compositionally biased region" description="Basic and acidic residues" evidence="4">
    <location>
        <begin position="408"/>
        <end position="422"/>
    </location>
</feature>
<dbReference type="GO" id="GO:0016301">
    <property type="term" value="F:kinase activity"/>
    <property type="evidence" value="ECO:0007669"/>
    <property type="project" value="UniProtKB-KW"/>
</dbReference>
<dbReference type="GO" id="GO:0005737">
    <property type="term" value="C:cytoplasm"/>
    <property type="evidence" value="ECO:0007669"/>
    <property type="project" value="UniProtKB-SubCell"/>
</dbReference>
<gene>
    <name evidence="6" type="ORF">UCRPC4_g06524</name>
</gene>
<protein>
    <submittedName>
        <fullName evidence="6">Putative snf1 kinase complex beta-subunit gal83</fullName>
    </submittedName>
</protein>